<dbReference type="STRING" id="1616788.AR543_12105"/>
<dbReference type="EMBL" id="CP013023">
    <property type="protein sequence ID" value="ANF96680.1"/>
    <property type="molecule type" value="Genomic_DNA"/>
</dbReference>
<gene>
    <name evidence="3" type="ORF">AR543_12105</name>
</gene>
<evidence type="ECO:0000256" key="1">
    <source>
        <dbReference type="SAM" id="MobiDB-lite"/>
    </source>
</evidence>
<sequence>MLINQSTDPLLARFAEACSAEYSLSVDRKQSILDYISGQTDEFPAMMHNSNSYGYRTMELLQKIGQKERGDSFYRAAAVVILTSSQWQQRYYMDPFSLCMEEYIKPTSLSAKGSNAVHRREKGLEALRMLHKYAGSEIIEGVIQRQMKQAALNRKSPAKGENMIGRLDTIVELLELMKLYGELEPEFVNTVTEELPPLLQAVLTGNEEQLRLELKQIVEPIVLGKMPMNDYLSALDLEPAFLESQQTKIRENAFGGMVIPEEKNISREQFYQGMMQVHAAFFYVLNSHGDKTQLLEQPGAEGTSLLEAIRHLYTVLPIEVSYYLTSLERRSTDMQMFEGIVPLEEPYDLITMVQRELNYYMPSWNTIRAELLAQPDRTRRGIEIARQPIVKAIMYKVLAEQNIIAAEDHYLEQLVLDVLTNKIYSYTAGRKLGRYLTGEFELETVLKDQQVSSIWNGTGHNPKGRVLLTAVTMLPIESDLFRRFIIIACQPEWMLGSLSLLYRSPFFDGQRVLEVYENDPQIDTENMLKNMLMLNGHSNYYYISIPDPVYADLVRSHITESLAYYNELPTDGRAAVLDTLFAEREQLSPDQLSEAIRLGLGDSSKRINALSRVQFSRTADHELYMNIYQKEKKADVKEMILNALRSSDHAEQAYTTLLKQEKSDTFRTLIQVFMDTLGQSPEQAHAALAAASDTKKRSRLDWLPIERLPQLQHQDGHPLNDEIKRYMLLQSLDYTTAPNERLQEIKQYATAASLADFALELVQIWIQHGAAAKEKWVLYLASLYGDRRLMDLLGHQIKEWTESSRGAIAAETVKVLAYLNDVSALMLIDRLSRTIKNRQVKTAATEALQLAAENMNLTAEQLADRLITTLGFDRKGQQQLSYGERSFTVKVNSDLQLTVINEENGKTVKSMPAPSQKDDPELAKQSKARFTQIKKDLKTMVTLQAQRLEESLSKRRLWTQNEWSDLFVDNVIMRQFAVGLIWGIYKDGQLTETFRYMDDGTFNTVEEEEYEPQPDAAIGLVHPLEMTTQQIADWKSQLEDYEISQPFTQLERQIYVVEEEQRQLKEWTGLPQDEFSPTAFPKALEKYGWYKGMAEDGGVYYDLYKDYGDLVAQLHFNGTSISYYEGMEDIMLETLSFYKQNSSSRYHYYDPTQARPLGNIPSRVFSETVYDILRAAGQVD</sequence>
<dbReference type="AlphaFoldDB" id="A0A172ZHQ7"/>
<evidence type="ECO:0000313" key="4">
    <source>
        <dbReference type="Proteomes" id="UP000078148"/>
    </source>
</evidence>
<proteinExistence type="predicted"/>
<protein>
    <recommendedName>
        <fullName evidence="2">DUF4132 domain-containing protein</fullName>
    </recommendedName>
</protein>
<dbReference type="OrthoDB" id="4770574at2"/>
<dbReference type="Proteomes" id="UP000078148">
    <property type="component" value="Chromosome"/>
</dbReference>
<feature type="domain" description="DUF4132" evidence="2">
    <location>
        <begin position="905"/>
        <end position="1089"/>
    </location>
</feature>
<accession>A0A172ZHQ7</accession>
<feature type="region of interest" description="Disordered" evidence="1">
    <location>
        <begin position="906"/>
        <end position="925"/>
    </location>
</feature>
<reference evidence="3 4" key="2">
    <citation type="journal article" date="2016" name="Int. J. Syst. Evol. Microbiol.">
        <title>Paenibacillus bovis sp. nov., isolated from raw yak (Bos grunniens) milk.</title>
        <authorList>
            <person name="Gao C."/>
            <person name="Han J."/>
            <person name="Liu Z."/>
            <person name="Xu X."/>
            <person name="Hang F."/>
            <person name="Wu Z."/>
        </authorList>
    </citation>
    <scope>NUCLEOTIDE SEQUENCE [LARGE SCALE GENOMIC DNA]</scope>
    <source>
        <strain evidence="3 4">BD3526</strain>
    </source>
</reference>
<name>A0A172ZHQ7_9BACL</name>
<organism evidence="3 4">
    <name type="scientific">Paenibacillus bovis</name>
    <dbReference type="NCBI Taxonomy" id="1616788"/>
    <lineage>
        <taxon>Bacteria</taxon>
        <taxon>Bacillati</taxon>
        <taxon>Bacillota</taxon>
        <taxon>Bacilli</taxon>
        <taxon>Bacillales</taxon>
        <taxon>Paenibacillaceae</taxon>
        <taxon>Paenibacillus</taxon>
    </lineage>
</organism>
<evidence type="ECO:0000313" key="3">
    <source>
        <dbReference type="EMBL" id="ANF96680.1"/>
    </source>
</evidence>
<dbReference type="RefSeq" id="WP_060534746.1">
    <property type="nucleotide sequence ID" value="NZ_CP013023.1"/>
</dbReference>
<dbReference type="Pfam" id="PF13569">
    <property type="entry name" value="DUF4132"/>
    <property type="match status" value="1"/>
</dbReference>
<dbReference type="InterPro" id="IPR025406">
    <property type="entry name" value="DUF4132"/>
</dbReference>
<reference evidence="4" key="1">
    <citation type="submission" date="2015-10" db="EMBL/GenBank/DDBJ databases">
        <title>Genome of Paenibacillus bovis sp. nov.</title>
        <authorList>
            <person name="Wu Z."/>
            <person name="Gao C."/>
            <person name="Liu Z."/>
            <person name="Zheng H."/>
        </authorList>
    </citation>
    <scope>NUCLEOTIDE SEQUENCE [LARGE SCALE GENOMIC DNA]</scope>
    <source>
        <strain evidence="4">BD3526</strain>
    </source>
</reference>
<dbReference type="KEGG" id="pbv:AR543_12105"/>
<keyword evidence="4" id="KW-1185">Reference proteome</keyword>
<evidence type="ECO:0000259" key="2">
    <source>
        <dbReference type="Pfam" id="PF13569"/>
    </source>
</evidence>